<evidence type="ECO:0000256" key="6">
    <source>
        <dbReference type="SAM" id="MobiDB-lite"/>
    </source>
</evidence>
<evidence type="ECO:0000313" key="9">
    <source>
        <dbReference type="EMBL" id="KAF2158969.1"/>
    </source>
</evidence>
<keyword evidence="5" id="KW-0175">Coiled coil</keyword>
<keyword evidence="2" id="KW-0479">Metal-binding</keyword>
<dbReference type="GO" id="GO:0008270">
    <property type="term" value="F:zinc ion binding"/>
    <property type="evidence" value="ECO:0007669"/>
    <property type="project" value="InterPro"/>
</dbReference>
<keyword evidence="4" id="KW-0539">Nucleus</keyword>
<dbReference type="CDD" id="cd00067">
    <property type="entry name" value="GAL4"/>
    <property type="match status" value="1"/>
</dbReference>
<dbReference type="SUPFAM" id="SSF57701">
    <property type="entry name" value="Zn2/Cys6 DNA-binding domain"/>
    <property type="match status" value="1"/>
</dbReference>
<evidence type="ECO:0000256" key="4">
    <source>
        <dbReference type="ARBA" id="ARBA00023242"/>
    </source>
</evidence>
<feature type="domain" description="Zn(2)-C6 fungal-type" evidence="7">
    <location>
        <begin position="13"/>
        <end position="42"/>
    </location>
</feature>
<evidence type="ECO:0000256" key="2">
    <source>
        <dbReference type="ARBA" id="ARBA00022723"/>
    </source>
</evidence>
<sequence>MSWKSKARRTAKACDQCQRRKAKCNGETPCCTCDAVGLECSYGVSVKQLRGPAYVAHLENKIGELEAKLQASQSSSADSPNPPCDKGFAANRIITPPETSCSAPDSNPVECENDDQVFEPAASLSLDDELVENTTFIPPDMSDLPPPPEDSFPTWADEQIPIIEPMLTHEMTIPLGMHDSQTYSALQDFDHSIMDDWTAFDRLPLTNRVKRKQDPELEQFIVQTSDVMEQPDVVSDHSSSNVSKRMSNKDRAELRDRNRVAAAKCRSRNKLAHKKLETDARTLQAENTRLNRLLLALRTQRTHLQELALQHDVEPSRQCRCVGIHQYNKARTSPLPQASGIRNDDAFPLRCQRAAGLKKLNCVEARGVEMRQHLPLAFGGI</sequence>
<evidence type="ECO:0008006" key="11">
    <source>
        <dbReference type="Google" id="ProtNLM"/>
    </source>
</evidence>
<gene>
    <name evidence="9" type="ORF">M409DRAFT_30591</name>
</gene>
<evidence type="ECO:0000259" key="7">
    <source>
        <dbReference type="PROSITE" id="PS50048"/>
    </source>
</evidence>
<dbReference type="RefSeq" id="XP_033659858.1">
    <property type="nucleotide sequence ID" value="XM_033810004.1"/>
</dbReference>
<dbReference type="PROSITE" id="PS50048">
    <property type="entry name" value="ZN2_CY6_FUNGAL_2"/>
    <property type="match status" value="1"/>
</dbReference>
<dbReference type="Pfam" id="PF00172">
    <property type="entry name" value="Zn_clus"/>
    <property type="match status" value="1"/>
</dbReference>
<dbReference type="InterPro" id="IPR004827">
    <property type="entry name" value="bZIP"/>
</dbReference>
<organism evidence="9 10">
    <name type="scientific">Zasmidium cellare ATCC 36951</name>
    <dbReference type="NCBI Taxonomy" id="1080233"/>
    <lineage>
        <taxon>Eukaryota</taxon>
        <taxon>Fungi</taxon>
        <taxon>Dikarya</taxon>
        <taxon>Ascomycota</taxon>
        <taxon>Pezizomycotina</taxon>
        <taxon>Dothideomycetes</taxon>
        <taxon>Dothideomycetidae</taxon>
        <taxon>Mycosphaerellales</taxon>
        <taxon>Mycosphaerellaceae</taxon>
        <taxon>Zasmidium</taxon>
    </lineage>
</organism>
<keyword evidence="10" id="KW-1185">Reference proteome</keyword>
<dbReference type="OrthoDB" id="3621423at2759"/>
<name>A0A6A6BZI8_ZASCE</name>
<dbReference type="AlphaFoldDB" id="A0A6A6BZI8"/>
<accession>A0A6A6BZI8</accession>
<dbReference type="GeneID" id="54563276"/>
<keyword evidence="3" id="KW-0238">DNA-binding</keyword>
<feature type="domain" description="BZIP" evidence="8">
    <location>
        <begin position="248"/>
        <end position="311"/>
    </location>
</feature>
<protein>
    <recommendedName>
        <fullName evidence="11">Zn(2)-C6 fungal-type domain-containing protein</fullName>
    </recommendedName>
</protein>
<dbReference type="Proteomes" id="UP000799537">
    <property type="component" value="Unassembled WGS sequence"/>
</dbReference>
<evidence type="ECO:0000256" key="1">
    <source>
        <dbReference type="ARBA" id="ARBA00004123"/>
    </source>
</evidence>
<dbReference type="SMART" id="SM00066">
    <property type="entry name" value="GAL4"/>
    <property type="match status" value="1"/>
</dbReference>
<feature type="compositionally biased region" description="Polar residues" evidence="6">
    <location>
        <begin position="70"/>
        <end position="79"/>
    </location>
</feature>
<evidence type="ECO:0000313" key="10">
    <source>
        <dbReference type="Proteomes" id="UP000799537"/>
    </source>
</evidence>
<feature type="coiled-coil region" evidence="5">
    <location>
        <begin position="273"/>
        <end position="300"/>
    </location>
</feature>
<feature type="region of interest" description="Disordered" evidence="6">
    <location>
        <begin position="231"/>
        <end position="252"/>
    </location>
</feature>
<feature type="region of interest" description="Disordered" evidence="6">
    <location>
        <begin position="69"/>
        <end position="89"/>
    </location>
</feature>
<reference evidence="9" key="1">
    <citation type="journal article" date="2020" name="Stud. Mycol.">
        <title>101 Dothideomycetes genomes: a test case for predicting lifestyles and emergence of pathogens.</title>
        <authorList>
            <person name="Haridas S."/>
            <person name="Albert R."/>
            <person name="Binder M."/>
            <person name="Bloem J."/>
            <person name="Labutti K."/>
            <person name="Salamov A."/>
            <person name="Andreopoulos B."/>
            <person name="Baker S."/>
            <person name="Barry K."/>
            <person name="Bills G."/>
            <person name="Bluhm B."/>
            <person name="Cannon C."/>
            <person name="Castanera R."/>
            <person name="Culley D."/>
            <person name="Daum C."/>
            <person name="Ezra D."/>
            <person name="Gonzalez J."/>
            <person name="Henrissat B."/>
            <person name="Kuo A."/>
            <person name="Liang C."/>
            <person name="Lipzen A."/>
            <person name="Lutzoni F."/>
            <person name="Magnuson J."/>
            <person name="Mondo S."/>
            <person name="Nolan M."/>
            <person name="Ohm R."/>
            <person name="Pangilinan J."/>
            <person name="Park H.-J."/>
            <person name="Ramirez L."/>
            <person name="Alfaro M."/>
            <person name="Sun H."/>
            <person name="Tritt A."/>
            <person name="Yoshinaga Y."/>
            <person name="Zwiers L.-H."/>
            <person name="Turgeon B."/>
            <person name="Goodwin S."/>
            <person name="Spatafora J."/>
            <person name="Crous P."/>
            <person name="Grigoriev I."/>
        </authorList>
    </citation>
    <scope>NUCLEOTIDE SEQUENCE</scope>
    <source>
        <strain evidence="9">ATCC 36951</strain>
    </source>
</reference>
<comment type="subcellular location">
    <subcellularLocation>
        <location evidence="1">Nucleus</location>
    </subcellularLocation>
</comment>
<dbReference type="InterPro" id="IPR050987">
    <property type="entry name" value="AtrR-like"/>
</dbReference>
<dbReference type="Gene3D" id="1.20.5.170">
    <property type="match status" value="1"/>
</dbReference>
<dbReference type="InterPro" id="IPR001138">
    <property type="entry name" value="Zn2Cys6_DnaBD"/>
</dbReference>
<feature type="compositionally biased region" description="Low complexity" evidence="6">
    <location>
        <begin position="232"/>
        <end position="243"/>
    </location>
</feature>
<dbReference type="GO" id="GO:0005634">
    <property type="term" value="C:nucleus"/>
    <property type="evidence" value="ECO:0007669"/>
    <property type="project" value="UniProtKB-SubCell"/>
</dbReference>
<evidence type="ECO:0000259" key="8">
    <source>
        <dbReference type="PROSITE" id="PS50217"/>
    </source>
</evidence>
<dbReference type="InterPro" id="IPR036864">
    <property type="entry name" value="Zn2-C6_fun-type_DNA-bd_sf"/>
</dbReference>
<dbReference type="InterPro" id="IPR046347">
    <property type="entry name" value="bZIP_sf"/>
</dbReference>
<dbReference type="GO" id="GO:0003677">
    <property type="term" value="F:DNA binding"/>
    <property type="evidence" value="ECO:0007669"/>
    <property type="project" value="UniProtKB-KW"/>
</dbReference>
<dbReference type="SUPFAM" id="SSF57959">
    <property type="entry name" value="Leucine zipper domain"/>
    <property type="match status" value="1"/>
</dbReference>
<proteinExistence type="predicted"/>
<evidence type="ECO:0000256" key="5">
    <source>
        <dbReference type="SAM" id="Coils"/>
    </source>
</evidence>
<dbReference type="EMBL" id="ML993645">
    <property type="protein sequence ID" value="KAF2158969.1"/>
    <property type="molecule type" value="Genomic_DNA"/>
</dbReference>
<dbReference type="PANTHER" id="PTHR46910:SF3">
    <property type="entry name" value="HALOTOLERANCE PROTEIN 9-RELATED"/>
    <property type="match status" value="1"/>
</dbReference>
<dbReference type="Gene3D" id="4.10.240.10">
    <property type="entry name" value="Zn(2)-C6 fungal-type DNA-binding domain"/>
    <property type="match status" value="1"/>
</dbReference>
<evidence type="ECO:0000256" key="3">
    <source>
        <dbReference type="ARBA" id="ARBA00023125"/>
    </source>
</evidence>
<dbReference type="CDD" id="cd14687">
    <property type="entry name" value="bZIP_ATF2"/>
    <property type="match status" value="1"/>
</dbReference>
<dbReference type="PROSITE" id="PS50217">
    <property type="entry name" value="BZIP"/>
    <property type="match status" value="1"/>
</dbReference>
<dbReference type="GO" id="GO:0000981">
    <property type="term" value="F:DNA-binding transcription factor activity, RNA polymerase II-specific"/>
    <property type="evidence" value="ECO:0007669"/>
    <property type="project" value="InterPro"/>
</dbReference>
<dbReference type="PANTHER" id="PTHR46910">
    <property type="entry name" value="TRANSCRIPTION FACTOR PDR1"/>
    <property type="match status" value="1"/>
</dbReference>